<evidence type="ECO:0000256" key="7">
    <source>
        <dbReference type="PIRSR" id="PIRSR618044-1"/>
    </source>
</evidence>
<accession>A0AB73TA36</accession>
<keyword evidence="11" id="KW-1133">Transmembrane helix</keyword>
<dbReference type="PRINTS" id="PR00725">
    <property type="entry name" value="DADACBPTASE1"/>
</dbReference>
<name>A0AB73TA36_9FIRM</name>
<evidence type="ECO:0000313" key="13">
    <source>
        <dbReference type="EMBL" id="PWJ79076.1"/>
    </source>
</evidence>
<keyword evidence="5" id="KW-0573">Peptidoglycan synthesis</keyword>
<evidence type="ECO:0000259" key="12">
    <source>
        <dbReference type="Pfam" id="PF00768"/>
    </source>
</evidence>
<dbReference type="SUPFAM" id="SSF56601">
    <property type="entry name" value="beta-lactamase/transpeptidase-like"/>
    <property type="match status" value="1"/>
</dbReference>
<dbReference type="AlphaFoldDB" id="A0AB73TA36"/>
<feature type="active site" description="Acyl-ester intermediate" evidence="7">
    <location>
        <position position="163"/>
    </location>
</feature>
<dbReference type="InterPro" id="IPR018044">
    <property type="entry name" value="Peptidase_S11"/>
</dbReference>
<dbReference type="InterPro" id="IPR012338">
    <property type="entry name" value="Beta-lactam/transpept-like"/>
</dbReference>
<dbReference type="RefSeq" id="WP_243134629.1">
    <property type="nucleotide sequence ID" value="NZ_CABJAT010000001.1"/>
</dbReference>
<keyword evidence="3" id="KW-0378">Hydrolase</keyword>
<evidence type="ECO:0000256" key="11">
    <source>
        <dbReference type="SAM" id="Phobius"/>
    </source>
</evidence>
<dbReference type="PANTHER" id="PTHR21581">
    <property type="entry name" value="D-ALANYL-D-ALANINE CARBOXYPEPTIDASE"/>
    <property type="match status" value="1"/>
</dbReference>
<evidence type="ECO:0000256" key="6">
    <source>
        <dbReference type="ARBA" id="ARBA00023316"/>
    </source>
</evidence>
<evidence type="ECO:0000256" key="3">
    <source>
        <dbReference type="ARBA" id="ARBA00022801"/>
    </source>
</evidence>
<dbReference type="PANTHER" id="PTHR21581:SF6">
    <property type="entry name" value="TRAFFICKING PROTEIN PARTICLE COMPLEX SUBUNIT 12"/>
    <property type="match status" value="1"/>
</dbReference>
<dbReference type="GO" id="GO:0006508">
    <property type="term" value="P:proteolysis"/>
    <property type="evidence" value="ECO:0007669"/>
    <property type="project" value="InterPro"/>
</dbReference>
<dbReference type="GO" id="GO:0071555">
    <property type="term" value="P:cell wall organization"/>
    <property type="evidence" value="ECO:0007669"/>
    <property type="project" value="UniProtKB-KW"/>
</dbReference>
<gene>
    <name evidence="13" type="ORF">C7383_101453</name>
</gene>
<dbReference type="Pfam" id="PF00768">
    <property type="entry name" value="Peptidase_S11"/>
    <property type="match status" value="1"/>
</dbReference>
<feature type="compositionally biased region" description="Polar residues" evidence="10">
    <location>
        <begin position="9"/>
        <end position="20"/>
    </location>
</feature>
<protein>
    <submittedName>
        <fullName evidence="13">D-alanyl-D-alanine carboxypeptidase-like protein</fullName>
    </submittedName>
</protein>
<feature type="domain" description="Peptidase S11 D-alanyl-D-alanine carboxypeptidase A N-terminal" evidence="12">
    <location>
        <begin position="133"/>
        <end position="370"/>
    </location>
</feature>
<evidence type="ECO:0000256" key="1">
    <source>
        <dbReference type="ARBA" id="ARBA00007164"/>
    </source>
</evidence>
<organism evidence="13 14">
    <name type="scientific">Murimonas intestini</name>
    <dbReference type="NCBI Taxonomy" id="1337051"/>
    <lineage>
        <taxon>Bacteria</taxon>
        <taxon>Bacillati</taxon>
        <taxon>Bacillota</taxon>
        <taxon>Clostridia</taxon>
        <taxon>Lachnospirales</taxon>
        <taxon>Lachnospiraceae</taxon>
        <taxon>Murimonas</taxon>
    </lineage>
</organism>
<dbReference type="EMBL" id="QGGY01000001">
    <property type="protein sequence ID" value="PWJ79076.1"/>
    <property type="molecule type" value="Genomic_DNA"/>
</dbReference>
<dbReference type="GO" id="GO:0009002">
    <property type="term" value="F:serine-type D-Ala-D-Ala carboxypeptidase activity"/>
    <property type="evidence" value="ECO:0007669"/>
    <property type="project" value="InterPro"/>
</dbReference>
<keyword evidence="11" id="KW-0472">Membrane</keyword>
<feature type="active site" description="Proton acceptor" evidence="7">
    <location>
        <position position="166"/>
    </location>
</feature>
<proteinExistence type="inferred from homology"/>
<evidence type="ECO:0000256" key="2">
    <source>
        <dbReference type="ARBA" id="ARBA00022729"/>
    </source>
</evidence>
<keyword evidence="11" id="KW-0812">Transmembrane</keyword>
<evidence type="ECO:0000313" key="14">
    <source>
        <dbReference type="Proteomes" id="UP000245412"/>
    </source>
</evidence>
<dbReference type="Proteomes" id="UP000245412">
    <property type="component" value="Unassembled WGS sequence"/>
</dbReference>
<keyword evidence="14" id="KW-1185">Reference proteome</keyword>
<keyword evidence="2" id="KW-0732">Signal</keyword>
<reference evidence="13 14" key="1">
    <citation type="submission" date="2018-05" db="EMBL/GenBank/DDBJ databases">
        <authorList>
            <person name="Goeker M."/>
            <person name="Huntemann M."/>
            <person name="Clum A."/>
            <person name="Pillay M."/>
            <person name="Palaniappan K."/>
            <person name="Varghese N."/>
            <person name="Mikhailova N."/>
            <person name="Stamatis D."/>
            <person name="Reddy T."/>
            <person name="Daum C."/>
            <person name="Shapiro N."/>
            <person name="Ivanova N."/>
            <person name="Kyrpides N."/>
            <person name="Woyke T."/>
        </authorList>
    </citation>
    <scope>NUCLEOTIDE SEQUENCE [LARGE SCALE GENOMIC DNA]</scope>
    <source>
        <strain evidence="13 14">DSM 26524</strain>
    </source>
</reference>
<evidence type="ECO:0000256" key="9">
    <source>
        <dbReference type="RuleBase" id="RU004016"/>
    </source>
</evidence>
<comment type="caution">
    <text evidence="13">The sequence shown here is derived from an EMBL/GenBank/DDBJ whole genome shotgun (WGS) entry which is preliminary data.</text>
</comment>
<sequence length="389" mass="43237">MSRNDRNTGTRNQGNRTRSASGREAGGYSGSRRTAQTRPPREKSRGALRLEREMKRRKALHRFAALFICLIIASGAAAYIFFFQTKDIALLNPYDKSDPVLGMKKMSSLNGTAVSFAADLSVATSDIPMEGLELEAKSAALIDVNNKDFMYAKSIHEKRYPASITKIMTTLVALKYGNLDDMVTVGEEAKDIEYGSSVCEIQPGDQLSLKMLLYGLMINSGNDAAMTIARHVGGSVEGFIDMMNQEAQEIGATNTHFTNAHGLQDEDHYTTVYDVYLMFNEALKYDTFRDIISMHSYEANFTRPTDEDANAQTMITWESTNHYFINEATAPSDVTVFGGKTGTTDEAGACLCLYSKDKYGNPYISIILKEDSKDQLYNEMNELLSKINK</sequence>
<dbReference type="InterPro" id="IPR001967">
    <property type="entry name" value="Peptidase_S11_N"/>
</dbReference>
<dbReference type="Gene3D" id="3.40.710.10">
    <property type="entry name" value="DD-peptidase/beta-lactamase superfamily"/>
    <property type="match status" value="1"/>
</dbReference>
<evidence type="ECO:0000256" key="10">
    <source>
        <dbReference type="SAM" id="MobiDB-lite"/>
    </source>
</evidence>
<keyword evidence="4" id="KW-0133">Cell shape</keyword>
<feature type="transmembrane region" description="Helical" evidence="11">
    <location>
        <begin position="59"/>
        <end position="82"/>
    </location>
</feature>
<evidence type="ECO:0000256" key="5">
    <source>
        <dbReference type="ARBA" id="ARBA00022984"/>
    </source>
</evidence>
<feature type="active site" evidence="7">
    <location>
        <position position="220"/>
    </location>
</feature>
<keyword evidence="6" id="KW-0961">Cell wall biogenesis/degradation</keyword>
<feature type="binding site" evidence="8">
    <location>
        <position position="340"/>
    </location>
    <ligand>
        <name>substrate</name>
    </ligand>
</feature>
<comment type="similarity">
    <text evidence="1 9">Belongs to the peptidase S11 family.</text>
</comment>
<dbReference type="GO" id="GO:0008360">
    <property type="term" value="P:regulation of cell shape"/>
    <property type="evidence" value="ECO:0007669"/>
    <property type="project" value="UniProtKB-KW"/>
</dbReference>
<evidence type="ECO:0000256" key="4">
    <source>
        <dbReference type="ARBA" id="ARBA00022960"/>
    </source>
</evidence>
<feature type="compositionally biased region" description="Basic and acidic residues" evidence="10">
    <location>
        <begin position="39"/>
        <end position="50"/>
    </location>
</feature>
<feature type="region of interest" description="Disordered" evidence="10">
    <location>
        <begin position="1"/>
        <end position="50"/>
    </location>
</feature>
<dbReference type="GO" id="GO:0009252">
    <property type="term" value="P:peptidoglycan biosynthetic process"/>
    <property type="evidence" value="ECO:0007669"/>
    <property type="project" value="UniProtKB-KW"/>
</dbReference>
<evidence type="ECO:0000256" key="8">
    <source>
        <dbReference type="PIRSR" id="PIRSR618044-2"/>
    </source>
</evidence>